<evidence type="ECO:0000313" key="1">
    <source>
        <dbReference type="EMBL" id="OLY84824.1"/>
    </source>
</evidence>
<dbReference type="AlphaFoldDB" id="A0A1R0H6X0"/>
<keyword evidence="2" id="KW-1185">Reference proteome</keyword>
<name>A0A1R0H6X0_9FUNG</name>
<dbReference type="EMBL" id="LSSL01000342">
    <property type="protein sequence ID" value="OLY84824.1"/>
    <property type="molecule type" value="Genomic_DNA"/>
</dbReference>
<gene>
    <name evidence="1" type="ORF">AYI68_g1003</name>
</gene>
<protein>
    <submittedName>
        <fullName evidence="1">Uncharacterized protein</fullName>
    </submittedName>
</protein>
<evidence type="ECO:0000313" key="2">
    <source>
        <dbReference type="Proteomes" id="UP000187455"/>
    </source>
</evidence>
<organism evidence="1 2">
    <name type="scientific">Smittium mucronatum</name>
    <dbReference type="NCBI Taxonomy" id="133383"/>
    <lineage>
        <taxon>Eukaryota</taxon>
        <taxon>Fungi</taxon>
        <taxon>Fungi incertae sedis</taxon>
        <taxon>Zoopagomycota</taxon>
        <taxon>Kickxellomycotina</taxon>
        <taxon>Harpellomycetes</taxon>
        <taxon>Harpellales</taxon>
        <taxon>Legeriomycetaceae</taxon>
        <taxon>Smittium</taxon>
    </lineage>
</organism>
<sequence>MTDRNITGVLEPELEEISNKEDTIPFMAGSISKLNNGYMSLSSGRNYVEIDAEVSLYLSSAASLQEKTP</sequence>
<comment type="caution">
    <text evidence="1">The sequence shown here is derived from an EMBL/GenBank/DDBJ whole genome shotgun (WGS) entry which is preliminary data.</text>
</comment>
<accession>A0A1R0H6X0</accession>
<dbReference type="Proteomes" id="UP000187455">
    <property type="component" value="Unassembled WGS sequence"/>
</dbReference>
<proteinExistence type="predicted"/>
<reference evidence="1 2" key="1">
    <citation type="journal article" date="2016" name="Mol. Biol. Evol.">
        <title>Genome-Wide Survey of Gut Fungi (Harpellales) Reveals the First Horizontally Transferred Ubiquitin Gene from a Mosquito Host.</title>
        <authorList>
            <person name="Wang Y."/>
            <person name="White M.M."/>
            <person name="Kvist S."/>
            <person name="Moncalvo J.M."/>
        </authorList>
    </citation>
    <scope>NUCLEOTIDE SEQUENCE [LARGE SCALE GENOMIC DNA]</scope>
    <source>
        <strain evidence="1 2">ALG-7-W6</strain>
    </source>
</reference>